<dbReference type="EMBL" id="JAAXKY010000022">
    <property type="protein sequence ID" value="NMH77349.1"/>
    <property type="molecule type" value="Genomic_DNA"/>
</dbReference>
<dbReference type="Proteomes" id="UP001296706">
    <property type="component" value="Unassembled WGS sequence"/>
</dbReference>
<comment type="caution">
    <text evidence="1">The sequence shown here is derived from an EMBL/GenBank/DDBJ whole genome shotgun (WGS) entry which is preliminary data.</text>
</comment>
<gene>
    <name evidence="1" type="ORF">HF577_09640</name>
</gene>
<organism evidence="1 2">
    <name type="scientific">Pseudonocardia xinjiangensis</name>
    <dbReference type="NCBI Taxonomy" id="75289"/>
    <lineage>
        <taxon>Bacteria</taxon>
        <taxon>Bacillati</taxon>
        <taxon>Actinomycetota</taxon>
        <taxon>Actinomycetes</taxon>
        <taxon>Pseudonocardiales</taxon>
        <taxon>Pseudonocardiaceae</taxon>
        <taxon>Pseudonocardia</taxon>
    </lineage>
</organism>
<protein>
    <submittedName>
        <fullName evidence="1">Uncharacterized protein</fullName>
    </submittedName>
</protein>
<dbReference type="RefSeq" id="WP_169395419.1">
    <property type="nucleotide sequence ID" value="NZ_BAAAJH010000031.1"/>
</dbReference>
<evidence type="ECO:0000313" key="1">
    <source>
        <dbReference type="EMBL" id="NMH77349.1"/>
    </source>
</evidence>
<proteinExistence type="predicted"/>
<reference evidence="1 2" key="1">
    <citation type="submission" date="2020-04" db="EMBL/GenBank/DDBJ databases">
        <authorList>
            <person name="Klaysubun C."/>
            <person name="Duangmal K."/>
            <person name="Lipun K."/>
        </authorList>
    </citation>
    <scope>NUCLEOTIDE SEQUENCE [LARGE SCALE GENOMIC DNA]</scope>
    <source>
        <strain evidence="1 2">JCM 11839</strain>
    </source>
</reference>
<evidence type="ECO:0000313" key="2">
    <source>
        <dbReference type="Proteomes" id="UP001296706"/>
    </source>
</evidence>
<keyword evidence="2" id="KW-1185">Reference proteome</keyword>
<sequence>MKKEAVIEAVVDFQVNPVLARQRSLLTRVDSVSGLREWADALVAMNRT</sequence>
<accession>A0ABX1RBR2</accession>
<name>A0ABX1RBR2_9PSEU</name>